<proteinExistence type="predicted"/>
<dbReference type="InterPro" id="IPR015915">
    <property type="entry name" value="Kelch-typ_b-propeller"/>
</dbReference>
<gene>
    <name evidence="2" type="ORF">M427DRAFT_201367</name>
</gene>
<dbReference type="SUPFAM" id="SSF117281">
    <property type="entry name" value="Kelch motif"/>
    <property type="match status" value="1"/>
</dbReference>
<reference evidence="2 3" key="1">
    <citation type="journal article" date="2015" name="Genome Biol. Evol.">
        <title>Phylogenomic analyses indicate that early fungi evolved digesting cell walls of algal ancestors of land plants.</title>
        <authorList>
            <person name="Chang Y."/>
            <person name="Wang S."/>
            <person name="Sekimoto S."/>
            <person name="Aerts A.L."/>
            <person name="Choi C."/>
            <person name="Clum A."/>
            <person name="LaButti K.M."/>
            <person name="Lindquist E.A."/>
            <person name="Yee Ngan C."/>
            <person name="Ohm R.A."/>
            <person name="Salamov A.A."/>
            <person name="Grigoriev I.V."/>
            <person name="Spatafora J.W."/>
            <person name="Berbee M.L."/>
        </authorList>
    </citation>
    <scope>NUCLEOTIDE SEQUENCE [LARGE SCALE GENOMIC DNA]</scope>
    <source>
        <strain evidence="2 3">JEL478</strain>
    </source>
</reference>
<dbReference type="Proteomes" id="UP000070544">
    <property type="component" value="Unassembled WGS sequence"/>
</dbReference>
<protein>
    <recommendedName>
        <fullName evidence="4">Galactose oxidase</fullName>
    </recommendedName>
</protein>
<feature type="compositionally biased region" description="Low complexity" evidence="1">
    <location>
        <begin position="277"/>
        <end position="288"/>
    </location>
</feature>
<dbReference type="EMBL" id="KQ965842">
    <property type="protein sequence ID" value="KXS09964.1"/>
    <property type="molecule type" value="Genomic_DNA"/>
</dbReference>
<accession>A0A138ZZN6</accession>
<name>A0A138ZZN6_GONPJ</name>
<evidence type="ECO:0000313" key="3">
    <source>
        <dbReference type="Proteomes" id="UP000070544"/>
    </source>
</evidence>
<evidence type="ECO:0000256" key="1">
    <source>
        <dbReference type="SAM" id="MobiDB-lite"/>
    </source>
</evidence>
<dbReference type="AlphaFoldDB" id="A0A138ZZN6"/>
<keyword evidence="3" id="KW-1185">Reference proteome</keyword>
<organism evidence="2 3">
    <name type="scientific">Gonapodya prolifera (strain JEL478)</name>
    <name type="common">Monoblepharis prolifera</name>
    <dbReference type="NCBI Taxonomy" id="1344416"/>
    <lineage>
        <taxon>Eukaryota</taxon>
        <taxon>Fungi</taxon>
        <taxon>Fungi incertae sedis</taxon>
        <taxon>Chytridiomycota</taxon>
        <taxon>Chytridiomycota incertae sedis</taxon>
        <taxon>Monoblepharidomycetes</taxon>
        <taxon>Monoblepharidales</taxon>
        <taxon>Gonapodyaceae</taxon>
        <taxon>Gonapodya</taxon>
    </lineage>
</organism>
<evidence type="ECO:0000313" key="2">
    <source>
        <dbReference type="EMBL" id="KXS09964.1"/>
    </source>
</evidence>
<sequence length="358" mass="37478">MTGRRRRVGGRTQGCHVWGITAWVALVCSWHPLMQTAWAQSTTLATSGSRGITSTAGSSAVALGDTTGTTTPHERFGHTLTYLQSVNALVLVGGTRAAPNGSALGESESRVAMYPNPLASDTLTQLPLWRHLNTSTKSSLPVPALSSHCAIPFSDRILILFGAASIANSNTPTFHNASYPSAWWLTLDTALNTSYFAPLALAATSPSPLPRAHQACAYYPQSRTVYVFGGVTQSGEDQGAVWKLLVDPTDTAAPVSWTTVPVPTVLNATFTPGNVTQSQPRNSSQPQSPLKPANLTVVSQSAMAASAIFINGVILSCFGAASIFDPPTSSCLCLNPTTDLITLAPSLTTPPPPAPTPP</sequence>
<dbReference type="Gene3D" id="2.120.10.80">
    <property type="entry name" value="Kelch-type beta propeller"/>
    <property type="match status" value="1"/>
</dbReference>
<evidence type="ECO:0008006" key="4">
    <source>
        <dbReference type="Google" id="ProtNLM"/>
    </source>
</evidence>
<feature type="region of interest" description="Disordered" evidence="1">
    <location>
        <begin position="271"/>
        <end position="292"/>
    </location>
</feature>